<keyword evidence="2" id="KW-0808">Transferase</keyword>
<protein>
    <submittedName>
        <fullName evidence="2">Serine/threonine protein kinase related protein</fullName>
    </submittedName>
</protein>
<feature type="domain" description="Pyrrolo-quinoline quinone repeat" evidence="1">
    <location>
        <begin position="87"/>
        <end position="342"/>
    </location>
</feature>
<dbReference type="InterPro" id="IPR015943">
    <property type="entry name" value="WD40/YVTN_repeat-like_dom_sf"/>
</dbReference>
<keyword evidence="2" id="KW-0723">Serine/threonine-protein kinase</keyword>
<keyword evidence="2" id="KW-0418">Kinase</keyword>
<dbReference type="GO" id="GO:0004674">
    <property type="term" value="F:protein serine/threonine kinase activity"/>
    <property type="evidence" value="ECO:0007669"/>
    <property type="project" value="UniProtKB-KW"/>
</dbReference>
<dbReference type="SUPFAM" id="SSF50998">
    <property type="entry name" value="Quinoprotein alcohol dehydrogenase-like"/>
    <property type="match status" value="1"/>
</dbReference>
<dbReference type="PANTHER" id="PTHR34512:SF30">
    <property type="entry name" value="OUTER MEMBRANE PROTEIN ASSEMBLY FACTOR BAMB"/>
    <property type="match status" value="1"/>
</dbReference>
<proteinExistence type="predicted"/>
<accession>C6G3Z4</accession>
<evidence type="ECO:0000259" key="1">
    <source>
        <dbReference type="Pfam" id="PF13360"/>
    </source>
</evidence>
<dbReference type="InterPro" id="IPR018391">
    <property type="entry name" value="PQQ_b-propeller_rpt"/>
</dbReference>
<dbReference type="SMART" id="SM00564">
    <property type="entry name" value="PQQ"/>
    <property type="match status" value="6"/>
</dbReference>
<dbReference type="InterPro" id="IPR011047">
    <property type="entry name" value="Quinoprotein_ADH-like_sf"/>
</dbReference>
<dbReference type="Pfam" id="PF13360">
    <property type="entry name" value="PQQ_2"/>
    <property type="match status" value="1"/>
</dbReference>
<reference evidence="2" key="1">
    <citation type="journal article" date="2010" name="FEMS Microbiol. Ecol.">
        <title>Novel lipolytic genes from the microbial metagenomic library of the South China Sea marine sediment.</title>
        <authorList>
            <person name="Hu Y."/>
            <person name="Fu C."/>
            <person name="Huang Y."/>
            <person name="Yin Y."/>
            <person name="Cheng G."/>
            <person name="Lei F."/>
            <person name="Lu N."/>
            <person name="Li J."/>
            <person name="Ashforth E.J."/>
            <person name="Zhang L."/>
            <person name="Zhu B."/>
        </authorList>
    </citation>
    <scope>NUCLEOTIDE SEQUENCE</scope>
</reference>
<sequence>MRLIVLTVTALIFLPVASTWQLSFGADVHWPTWRGPGRDGWVSGFQPPTRWPEQLERVWQVEVGTGYGSPLVSGGRAYQHARQGDDEVVWCLDVKTGAVEWRQSYAAPFMIGGGAERHGKGPKSSPALAGGKLFTMSITGLLSAWDAASGERLWRRDYGSRFEKSHLRWGAATSPLVDGNRVVVHFGTDGQGALIALDAESGKEVWSQGSDGPSYSSPILVEIQGSRQIVEWNERALVGVDSESGRLLWEYPYPQDFSDQNMPTPAFHEGRVLLGAENRGVRSLEPRLAGGIWTVEQRWHQEKVALDMSSAVVNGDFLYGFSHLGRGRFFCLDTKTGEVLWQGPGRTGENVMFLSIPGHVVALINDGQLQIIAASSDRFEKVASYRVAESATWAPPVLLESGILVKDSQTLTLWSLAGSTDRSPSPSR</sequence>
<dbReference type="PANTHER" id="PTHR34512">
    <property type="entry name" value="CELL SURFACE PROTEIN"/>
    <property type="match status" value="1"/>
</dbReference>
<organism evidence="2">
    <name type="scientific">uncultured bacterium FLS18</name>
    <dbReference type="NCBI Taxonomy" id="654935"/>
    <lineage>
        <taxon>Bacteria</taxon>
        <taxon>environmental samples</taxon>
    </lineage>
</organism>
<dbReference type="InterPro" id="IPR002372">
    <property type="entry name" value="PQQ_rpt_dom"/>
</dbReference>
<dbReference type="AlphaFoldDB" id="C6G3Z4"/>
<dbReference type="EMBL" id="FJ483469">
    <property type="protein sequence ID" value="ACS68529.1"/>
    <property type="molecule type" value="Genomic_DNA"/>
</dbReference>
<name>C6G3Z4_9BACT</name>
<evidence type="ECO:0000313" key="2">
    <source>
        <dbReference type="EMBL" id="ACS68529.1"/>
    </source>
</evidence>
<dbReference type="Gene3D" id="2.130.10.10">
    <property type="entry name" value="YVTN repeat-like/Quinoprotein amine dehydrogenase"/>
    <property type="match status" value="2"/>
</dbReference>